<protein>
    <submittedName>
        <fullName evidence="2">Uncharacterized protein</fullName>
    </submittedName>
</protein>
<organism evidence="2 3">
    <name type="scientific">Candidatus Nitronereus thalassa</name>
    <dbReference type="NCBI Taxonomy" id="3020898"/>
    <lineage>
        <taxon>Bacteria</taxon>
        <taxon>Pseudomonadati</taxon>
        <taxon>Nitrospirota</taxon>
        <taxon>Nitrospiria</taxon>
        <taxon>Nitrospirales</taxon>
        <taxon>Nitrospiraceae</taxon>
        <taxon>Candidatus Nitronereus</taxon>
    </lineage>
</organism>
<evidence type="ECO:0000256" key="1">
    <source>
        <dbReference type="SAM" id="MobiDB-lite"/>
    </source>
</evidence>
<dbReference type="Proteomes" id="UP001250932">
    <property type="component" value="Unassembled WGS sequence"/>
</dbReference>
<evidence type="ECO:0000313" key="3">
    <source>
        <dbReference type="Proteomes" id="UP001250932"/>
    </source>
</evidence>
<accession>A0ABU3KAY9</accession>
<feature type="region of interest" description="Disordered" evidence="1">
    <location>
        <begin position="56"/>
        <end position="84"/>
    </location>
</feature>
<gene>
    <name evidence="2" type="ORF">PPG34_14010</name>
</gene>
<name>A0ABU3KAY9_9BACT</name>
<evidence type="ECO:0000313" key="2">
    <source>
        <dbReference type="EMBL" id="MDT7043468.1"/>
    </source>
</evidence>
<reference evidence="2 3" key="1">
    <citation type="journal article" date="2023" name="ISME J.">
        <title>Cultivation and genomic characterization of novel and ubiquitous marine nitrite-oxidizing bacteria from the Nitrospirales.</title>
        <authorList>
            <person name="Mueller A.J."/>
            <person name="Daebeler A."/>
            <person name="Herbold C.W."/>
            <person name="Kirkegaard R.H."/>
            <person name="Daims H."/>
        </authorList>
    </citation>
    <scope>NUCLEOTIDE SEQUENCE [LARGE SCALE GENOMIC DNA]</scope>
    <source>
        <strain evidence="2 3">EB</strain>
    </source>
</reference>
<comment type="caution">
    <text evidence="2">The sequence shown here is derived from an EMBL/GenBank/DDBJ whole genome shotgun (WGS) entry which is preliminary data.</text>
</comment>
<sequence length="84" mass="9227">MAGKQVSIKDPDLAKVGIALKRAALKARKLGFATNTPVYVYRNGKIIDIVAEHRKTRTSKKVSANGGVGKKTHRSQKALRDKNR</sequence>
<proteinExistence type="predicted"/>
<dbReference type="RefSeq" id="WP_313834035.1">
    <property type="nucleotide sequence ID" value="NZ_JAQOUE010000001.1"/>
</dbReference>
<keyword evidence="3" id="KW-1185">Reference proteome</keyword>
<dbReference type="EMBL" id="JAQOUE010000001">
    <property type="protein sequence ID" value="MDT7043468.1"/>
    <property type="molecule type" value="Genomic_DNA"/>
</dbReference>